<accession>A0A2X2J1W4</accession>
<comment type="subcellular location">
    <subcellularLocation>
        <location evidence="1">Membrane</location>
        <topology evidence="1">Multi-pass membrane protein</topology>
    </subcellularLocation>
</comment>
<feature type="transmembrane region" description="Helical" evidence="10">
    <location>
        <begin position="358"/>
        <end position="380"/>
    </location>
</feature>
<organism evidence="11 13">
    <name type="scientific">Sphingobacterium multivorum</name>
    <dbReference type="NCBI Taxonomy" id="28454"/>
    <lineage>
        <taxon>Bacteria</taxon>
        <taxon>Pseudomonadati</taxon>
        <taxon>Bacteroidota</taxon>
        <taxon>Sphingobacteriia</taxon>
        <taxon>Sphingobacteriales</taxon>
        <taxon>Sphingobacteriaceae</taxon>
        <taxon>Sphingobacterium</taxon>
    </lineage>
</organism>
<feature type="transmembrane region" description="Helical" evidence="10">
    <location>
        <begin position="238"/>
        <end position="261"/>
    </location>
</feature>
<reference evidence="12 14" key="2">
    <citation type="submission" date="2019-10" db="EMBL/GenBank/DDBJ databases">
        <authorList>
            <person name="Karimi E."/>
        </authorList>
    </citation>
    <scope>NUCLEOTIDE SEQUENCE [LARGE SCALE GENOMIC DNA]</scope>
    <source>
        <strain evidence="12">Sphingobacterium sp. 8BC</strain>
    </source>
</reference>
<dbReference type="Proteomes" id="UP000432350">
    <property type="component" value="Unassembled WGS sequence"/>
</dbReference>
<evidence type="ECO:0000256" key="2">
    <source>
        <dbReference type="ARBA" id="ARBA00022448"/>
    </source>
</evidence>
<dbReference type="GO" id="GO:0034707">
    <property type="term" value="C:chloride channel complex"/>
    <property type="evidence" value="ECO:0007669"/>
    <property type="project" value="UniProtKB-KW"/>
</dbReference>
<dbReference type="Gene3D" id="3.10.580.10">
    <property type="entry name" value="CBS-domain"/>
    <property type="match status" value="1"/>
</dbReference>
<evidence type="ECO:0000256" key="9">
    <source>
        <dbReference type="ARBA" id="ARBA00023303"/>
    </source>
</evidence>
<evidence type="ECO:0000256" key="10">
    <source>
        <dbReference type="SAM" id="Phobius"/>
    </source>
</evidence>
<reference evidence="11 13" key="1">
    <citation type="submission" date="2018-06" db="EMBL/GenBank/DDBJ databases">
        <authorList>
            <consortium name="Pathogen Informatics"/>
            <person name="Doyle S."/>
        </authorList>
    </citation>
    <scope>NUCLEOTIDE SEQUENCE [LARGE SCALE GENOMIC DNA]</scope>
    <source>
        <strain evidence="11 13">NCTC11343</strain>
    </source>
</reference>
<gene>
    <name evidence="11" type="primary">clcA_3</name>
    <name evidence="12" type="synonym">clcA</name>
    <name evidence="11" type="ORF">NCTC11343_02228</name>
    <name evidence="12" type="ORF">SPHINGO8BC_60254</name>
</gene>
<dbReference type="PANTHER" id="PTHR43427:SF6">
    <property type="entry name" value="CHLORIDE CHANNEL PROTEIN CLC-E"/>
    <property type="match status" value="1"/>
</dbReference>
<accession>A0A654DH46</accession>
<evidence type="ECO:0000313" key="13">
    <source>
        <dbReference type="Proteomes" id="UP000251241"/>
    </source>
</evidence>
<sequence>MLNISKMANFKKTFYKKIDHINQWRMRKVSNRNFIIILAFLVGIVGGLMASVLKRLTHFIATSIQNDIDWKLKYSLYLVFPLIGILLSVLFVRKFIKGKKIEHGITPIIYAISRKGSRLDPSNIYSQVVTSAITVGFGGSCGLEAPVALGGSSIGSNIARFFGLQYKEVTMLLACGAAAGIAGAFNSPLAGMIFAIEILLPEFSIPVFIPLLISSAMASVVSRLLYSEPLFTNFNSYWQVSALFFYLLMAVLIGLYTVYFARVSVVVNQWFRKIKNPYNKVWVSGVALGLMILVFPALYGEGYLTIQQILNGQFNAIVKNSLFSEYHNMGFVVFGYTLLTLFGKSFAALFTLNGGGNGGVFGPSLVMGGLMGFAFSYGINLTGFAELNVPNFVVAGMAGALSGIMHAPLTGMFLIAEVTGGYTLMVPLMLVCSISYLINRTVLKHSIYTKVLAESGDLISYEDKDRSVLSMMRIKYVLETNFVILRPDETPKSRQHDIIHSKRNIFPIVSHDGKFIGLVNSEYLFSILLGELEGLESTFEKLAQKPNDIVLINENMESVMNKMNKEDTWILPVLGLENKYMGFVSKSSVFNKYRALLIRQGHYLE</sequence>
<evidence type="ECO:0000256" key="5">
    <source>
        <dbReference type="ARBA" id="ARBA00023065"/>
    </source>
</evidence>
<keyword evidence="7" id="KW-0869">Chloride channel</keyword>
<feature type="transmembrane region" description="Helical" evidence="10">
    <location>
        <begin position="281"/>
        <end position="299"/>
    </location>
</feature>
<keyword evidence="4 10" id="KW-1133">Transmembrane helix</keyword>
<dbReference type="InterPro" id="IPR050368">
    <property type="entry name" value="ClC-type_chloride_channel"/>
</dbReference>
<keyword evidence="8" id="KW-0868">Chloride</keyword>
<evidence type="ECO:0000256" key="8">
    <source>
        <dbReference type="ARBA" id="ARBA00023214"/>
    </source>
</evidence>
<evidence type="ECO:0000313" key="14">
    <source>
        <dbReference type="Proteomes" id="UP000432350"/>
    </source>
</evidence>
<dbReference type="PRINTS" id="PR00762">
    <property type="entry name" value="CLCHANNEL"/>
</dbReference>
<evidence type="ECO:0000256" key="1">
    <source>
        <dbReference type="ARBA" id="ARBA00004141"/>
    </source>
</evidence>
<evidence type="ECO:0000313" key="12">
    <source>
        <dbReference type="EMBL" id="VXD04601.1"/>
    </source>
</evidence>
<keyword evidence="5" id="KW-0406">Ion transport</keyword>
<proteinExistence type="predicted"/>
<dbReference type="Proteomes" id="UP000251241">
    <property type="component" value="Unassembled WGS sequence"/>
</dbReference>
<evidence type="ECO:0000256" key="4">
    <source>
        <dbReference type="ARBA" id="ARBA00022989"/>
    </source>
</evidence>
<dbReference type="SUPFAM" id="SSF54631">
    <property type="entry name" value="CBS-domain pair"/>
    <property type="match status" value="1"/>
</dbReference>
<evidence type="ECO:0000256" key="6">
    <source>
        <dbReference type="ARBA" id="ARBA00023136"/>
    </source>
</evidence>
<feature type="transmembrane region" description="Helical" evidence="10">
    <location>
        <begin position="421"/>
        <end position="438"/>
    </location>
</feature>
<dbReference type="InterPro" id="IPR014743">
    <property type="entry name" value="Cl-channel_core"/>
</dbReference>
<dbReference type="SUPFAM" id="SSF81340">
    <property type="entry name" value="Clc chloride channel"/>
    <property type="match status" value="1"/>
</dbReference>
<keyword evidence="6 10" id="KW-0472">Membrane</keyword>
<dbReference type="CDD" id="cd00400">
    <property type="entry name" value="Voltage_gated_ClC"/>
    <property type="match status" value="1"/>
</dbReference>
<dbReference type="AlphaFoldDB" id="A0A2X2J1W4"/>
<dbReference type="InterPro" id="IPR046342">
    <property type="entry name" value="CBS_dom_sf"/>
</dbReference>
<keyword evidence="9" id="KW-0407">Ion channel</keyword>
<dbReference type="PANTHER" id="PTHR43427">
    <property type="entry name" value="CHLORIDE CHANNEL PROTEIN CLC-E"/>
    <property type="match status" value="1"/>
</dbReference>
<feature type="transmembrane region" description="Helical" evidence="10">
    <location>
        <begin position="74"/>
        <end position="92"/>
    </location>
</feature>
<protein>
    <submittedName>
        <fullName evidence="11">H(+)/Cl(-) exchange transporter ClcA</fullName>
    </submittedName>
</protein>
<dbReference type="GO" id="GO:0005254">
    <property type="term" value="F:chloride channel activity"/>
    <property type="evidence" value="ECO:0007669"/>
    <property type="project" value="UniProtKB-KW"/>
</dbReference>
<dbReference type="InterPro" id="IPR001807">
    <property type="entry name" value="ClC"/>
</dbReference>
<evidence type="ECO:0000313" key="11">
    <source>
        <dbReference type="EMBL" id="SPZ85666.1"/>
    </source>
</evidence>
<dbReference type="Pfam" id="PF00654">
    <property type="entry name" value="Voltage_CLC"/>
    <property type="match status" value="1"/>
</dbReference>
<feature type="transmembrane region" description="Helical" evidence="10">
    <location>
        <begin position="207"/>
        <end position="226"/>
    </location>
</feature>
<dbReference type="EMBL" id="CABWMV010000025">
    <property type="protein sequence ID" value="VXD04601.1"/>
    <property type="molecule type" value="Genomic_DNA"/>
</dbReference>
<evidence type="ECO:0000256" key="3">
    <source>
        <dbReference type="ARBA" id="ARBA00022692"/>
    </source>
</evidence>
<dbReference type="Gene3D" id="1.10.3080.10">
    <property type="entry name" value="Clc chloride channel"/>
    <property type="match status" value="1"/>
</dbReference>
<keyword evidence="2" id="KW-0813">Transport</keyword>
<feature type="transmembrane region" description="Helical" evidence="10">
    <location>
        <begin position="392"/>
        <end position="415"/>
    </location>
</feature>
<dbReference type="EMBL" id="UAUU01000008">
    <property type="protein sequence ID" value="SPZ85666.1"/>
    <property type="molecule type" value="Genomic_DNA"/>
</dbReference>
<feature type="transmembrane region" description="Helical" evidence="10">
    <location>
        <begin position="169"/>
        <end position="195"/>
    </location>
</feature>
<name>A0A2X2J1W4_SPHMU</name>
<evidence type="ECO:0000256" key="7">
    <source>
        <dbReference type="ARBA" id="ARBA00023173"/>
    </source>
</evidence>
<keyword evidence="3 10" id="KW-0812">Transmembrane</keyword>
<feature type="transmembrane region" description="Helical" evidence="10">
    <location>
        <begin position="329"/>
        <end position="352"/>
    </location>
</feature>